<name>A0A2D0IPY6_9GAMM</name>
<evidence type="ECO:0000313" key="4">
    <source>
        <dbReference type="Proteomes" id="UP000283568"/>
    </source>
</evidence>
<dbReference type="EMBL" id="NIBT01000012">
    <property type="protein sequence ID" value="PHM23869.1"/>
    <property type="molecule type" value="Genomic_DNA"/>
</dbReference>
<sequence>MLVSIGFPSSRVMAEGETPNFLTNSDLDKPAFARIWYSNSIIPGFRLDRYMSG</sequence>
<reference evidence="2 4" key="2">
    <citation type="submission" date="2018-09" db="EMBL/GenBank/DDBJ databases">
        <title>Genomic Encyclopedia of Archaeal and Bacterial Type Strains, Phase II (KMG-II): from individual species to whole genera.</title>
        <authorList>
            <person name="Goeker M."/>
        </authorList>
    </citation>
    <scope>NUCLEOTIDE SEQUENCE [LARGE SCALE GENOMIC DNA]</scope>
    <source>
        <strain evidence="2 4">DSM 16337</strain>
    </source>
</reference>
<organism evidence="1 3">
    <name type="scientific">Xenorhabdus ehlersii</name>
    <dbReference type="NCBI Taxonomy" id="290111"/>
    <lineage>
        <taxon>Bacteria</taxon>
        <taxon>Pseudomonadati</taxon>
        <taxon>Pseudomonadota</taxon>
        <taxon>Gammaproteobacteria</taxon>
        <taxon>Enterobacterales</taxon>
        <taxon>Morganellaceae</taxon>
        <taxon>Xenorhabdus</taxon>
    </lineage>
</organism>
<gene>
    <name evidence="2" type="ORF">BDE27_2777</name>
    <name evidence="1" type="ORF">Xehl_02556</name>
</gene>
<dbReference type="EMBL" id="RAQI01000004">
    <property type="protein sequence ID" value="RKE89166.1"/>
    <property type="molecule type" value="Genomic_DNA"/>
</dbReference>
<accession>A0A2D0IPY6</accession>
<dbReference type="AlphaFoldDB" id="A0A2D0IPY6"/>
<keyword evidence="4" id="KW-1185">Reference proteome</keyword>
<evidence type="ECO:0000313" key="2">
    <source>
        <dbReference type="EMBL" id="RKE89166.1"/>
    </source>
</evidence>
<dbReference type="Proteomes" id="UP000225605">
    <property type="component" value="Unassembled WGS sequence"/>
</dbReference>
<proteinExistence type="predicted"/>
<reference evidence="1 3" key="1">
    <citation type="journal article" date="2017" name="Nat. Microbiol.">
        <title>Natural product diversity associated with the nematode symbionts Photorhabdus and Xenorhabdus.</title>
        <authorList>
            <person name="Tobias N.J."/>
            <person name="Wolff H."/>
            <person name="Djahanschiri B."/>
            <person name="Grundmann F."/>
            <person name="Kronenwerth M."/>
            <person name="Shi Y.M."/>
            <person name="Simonyi S."/>
            <person name="Grun P."/>
            <person name="Shapiro-Ilan D."/>
            <person name="Pidot S.J."/>
            <person name="Stinear T.P."/>
            <person name="Ebersberger I."/>
            <person name="Bode H.B."/>
        </authorList>
    </citation>
    <scope>NUCLEOTIDE SEQUENCE [LARGE SCALE GENOMIC DNA]</scope>
    <source>
        <strain evidence="1 3">DSM 16337</strain>
    </source>
</reference>
<evidence type="ECO:0000313" key="1">
    <source>
        <dbReference type="EMBL" id="PHM23869.1"/>
    </source>
</evidence>
<dbReference type="Proteomes" id="UP000283568">
    <property type="component" value="Unassembled WGS sequence"/>
</dbReference>
<comment type="caution">
    <text evidence="1">The sequence shown here is derived from an EMBL/GenBank/DDBJ whole genome shotgun (WGS) entry which is preliminary data.</text>
</comment>
<evidence type="ECO:0000313" key="3">
    <source>
        <dbReference type="Proteomes" id="UP000225605"/>
    </source>
</evidence>
<protein>
    <submittedName>
        <fullName evidence="1">Uncharacterized protein</fullName>
    </submittedName>
</protein>